<dbReference type="Pfam" id="PF00581">
    <property type="entry name" value="Rhodanese"/>
    <property type="match status" value="1"/>
</dbReference>
<dbReference type="InterPro" id="IPR036873">
    <property type="entry name" value="Rhodanese-like_dom_sf"/>
</dbReference>
<dbReference type="PANTHER" id="PTHR44086:SF10">
    <property type="entry name" value="THIOSULFATE SULFURTRANSFERASE_RHODANESE-LIKE DOMAIN-CONTAINING PROTEIN 3"/>
    <property type="match status" value="1"/>
</dbReference>
<dbReference type="Gene3D" id="6.10.140.1340">
    <property type="match status" value="1"/>
</dbReference>
<name>A0ABP5B199_9ACTN</name>
<dbReference type="InterPro" id="IPR001763">
    <property type="entry name" value="Rhodanese-like_dom"/>
</dbReference>
<evidence type="ECO:0000259" key="1">
    <source>
        <dbReference type="PROSITE" id="PS50206"/>
    </source>
</evidence>
<dbReference type="PROSITE" id="PS50206">
    <property type="entry name" value="RHODANESE_3"/>
    <property type="match status" value="1"/>
</dbReference>
<dbReference type="SMART" id="SM00450">
    <property type="entry name" value="RHOD"/>
    <property type="match status" value="1"/>
</dbReference>
<dbReference type="Proteomes" id="UP001501612">
    <property type="component" value="Unassembled WGS sequence"/>
</dbReference>
<dbReference type="PANTHER" id="PTHR44086">
    <property type="entry name" value="THIOSULFATE SULFURTRANSFERASE RDL2, MITOCHONDRIAL-RELATED"/>
    <property type="match status" value="1"/>
</dbReference>
<sequence length="193" mass="19806">MSTPTVAPDQLAAALGTPGGPLLLDVRSPAEFESARLPGSVNVPLDELKRQRAAADELPAPDREVVVVCASGGRARDAAAVLADAGVEGVRVLDGGLSSWREQGGEVEQGRRSWEIERQVRLVAGGIVLTGILASTVAPRAKWVAGGIGGGLTFSALSNTCAMGNALARMPWNRRGSAPTTHLTDALAPGAAR</sequence>
<comment type="caution">
    <text evidence="2">The sequence shown here is derived from an EMBL/GenBank/DDBJ whole genome shotgun (WGS) entry which is preliminary data.</text>
</comment>
<dbReference type="Gene3D" id="3.40.250.10">
    <property type="entry name" value="Rhodanese-like domain"/>
    <property type="match status" value="1"/>
</dbReference>
<accession>A0ABP5B199</accession>
<evidence type="ECO:0000313" key="2">
    <source>
        <dbReference type="EMBL" id="GAA1926500.1"/>
    </source>
</evidence>
<gene>
    <name evidence="2" type="ORF">GCM10009737_30420</name>
</gene>
<keyword evidence="3" id="KW-1185">Reference proteome</keyword>
<feature type="domain" description="Rhodanese" evidence="1">
    <location>
        <begin position="17"/>
        <end position="109"/>
    </location>
</feature>
<dbReference type="InterPro" id="IPR021309">
    <property type="entry name" value="YgaP-like_TM"/>
</dbReference>
<dbReference type="EMBL" id="BAAAMY010000007">
    <property type="protein sequence ID" value="GAA1926500.1"/>
    <property type="molecule type" value="Genomic_DNA"/>
</dbReference>
<organism evidence="2 3">
    <name type="scientific">Nocardioides lentus</name>
    <dbReference type="NCBI Taxonomy" id="338077"/>
    <lineage>
        <taxon>Bacteria</taxon>
        <taxon>Bacillati</taxon>
        <taxon>Actinomycetota</taxon>
        <taxon>Actinomycetes</taxon>
        <taxon>Propionibacteriales</taxon>
        <taxon>Nocardioidaceae</taxon>
        <taxon>Nocardioides</taxon>
    </lineage>
</organism>
<dbReference type="Pfam" id="PF11127">
    <property type="entry name" value="YgaP-like_TM"/>
    <property type="match status" value="1"/>
</dbReference>
<dbReference type="CDD" id="cd00158">
    <property type="entry name" value="RHOD"/>
    <property type="match status" value="1"/>
</dbReference>
<dbReference type="SUPFAM" id="SSF52821">
    <property type="entry name" value="Rhodanese/Cell cycle control phosphatase"/>
    <property type="match status" value="1"/>
</dbReference>
<dbReference type="RefSeq" id="WP_344008433.1">
    <property type="nucleotide sequence ID" value="NZ_BAAAMY010000007.1"/>
</dbReference>
<reference evidence="3" key="1">
    <citation type="journal article" date="2019" name="Int. J. Syst. Evol. Microbiol.">
        <title>The Global Catalogue of Microorganisms (GCM) 10K type strain sequencing project: providing services to taxonomists for standard genome sequencing and annotation.</title>
        <authorList>
            <consortium name="The Broad Institute Genomics Platform"/>
            <consortium name="The Broad Institute Genome Sequencing Center for Infectious Disease"/>
            <person name="Wu L."/>
            <person name="Ma J."/>
        </authorList>
    </citation>
    <scope>NUCLEOTIDE SEQUENCE [LARGE SCALE GENOMIC DNA]</scope>
    <source>
        <strain evidence="3">JCM 14046</strain>
    </source>
</reference>
<protein>
    <submittedName>
        <fullName evidence="2">Rhodanese-like domain-containing protein</fullName>
    </submittedName>
</protein>
<proteinExistence type="predicted"/>
<evidence type="ECO:0000313" key="3">
    <source>
        <dbReference type="Proteomes" id="UP001501612"/>
    </source>
</evidence>